<dbReference type="HOGENOM" id="CLU_2168010_0_0_4"/>
<feature type="transmembrane region" description="Helical" evidence="1">
    <location>
        <begin position="91"/>
        <end position="108"/>
    </location>
</feature>
<evidence type="ECO:0000313" key="2">
    <source>
        <dbReference type="EMBL" id="ABE50094.1"/>
    </source>
</evidence>
<dbReference type="OrthoDB" id="8536498at2"/>
<evidence type="ECO:0000313" key="3">
    <source>
        <dbReference type="Proteomes" id="UP000002440"/>
    </source>
</evidence>
<keyword evidence="1" id="KW-0812">Transmembrane</keyword>
<proteinExistence type="predicted"/>
<dbReference type="RefSeq" id="WP_011480048.1">
    <property type="nucleotide sequence ID" value="NC_007947.1"/>
</dbReference>
<feature type="transmembrane region" description="Helical" evidence="1">
    <location>
        <begin position="15"/>
        <end position="37"/>
    </location>
</feature>
<feature type="transmembrane region" description="Helical" evidence="1">
    <location>
        <begin position="49"/>
        <end position="71"/>
    </location>
</feature>
<evidence type="ECO:0008006" key="4">
    <source>
        <dbReference type="Google" id="ProtNLM"/>
    </source>
</evidence>
<dbReference type="eggNOG" id="ENOG5032PXK">
    <property type="taxonomic scope" value="Bacteria"/>
</dbReference>
<sequence length="113" mass="12305">MSKPVRNPDAKPESLLATLLAGLRLGLMLLGIIGIAVHLFSDEGWLDRAMAWIFSGTWTLLAVPTAVLGAYLANRWLTAPKRGELSKRGDLPLYLMMGVGAFFLFRLLSTGGF</sequence>
<dbReference type="AlphaFoldDB" id="Q1H093"/>
<protein>
    <recommendedName>
        <fullName evidence="4">Transmembrane protein</fullName>
    </recommendedName>
</protein>
<dbReference type="KEGG" id="mfa:Mfla_1827"/>
<keyword evidence="3" id="KW-1185">Reference proteome</keyword>
<reference evidence="2 3" key="1">
    <citation type="submission" date="2006-03" db="EMBL/GenBank/DDBJ databases">
        <title>Complete sequence of Methylobacillus flagellatus KT.</title>
        <authorList>
            <consortium name="US DOE Joint Genome Institute"/>
            <person name="Copeland A."/>
            <person name="Lucas S."/>
            <person name="Lapidus A."/>
            <person name="Barry K."/>
            <person name="Detter J.C."/>
            <person name="Glavina del Rio T."/>
            <person name="Hammon N."/>
            <person name="Israni S."/>
            <person name="Dalin E."/>
            <person name="Tice H."/>
            <person name="Pitluck S."/>
            <person name="Brettin T."/>
            <person name="Bruce D."/>
            <person name="Han C."/>
            <person name="Tapia R."/>
            <person name="Saunders E."/>
            <person name="Gilna P."/>
            <person name="Schmutz J."/>
            <person name="Larimer F."/>
            <person name="Land M."/>
            <person name="Kyrpides N."/>
            <person name="Anderson I."/>
            <person name="Richardson P."/>
        </authorList>
    </citation>
    <scope>NUCLEOTIDE SEQUENCE [LARGE SCALE GENOMIC DNA]</scope>
    <source>
        <strain evidence="3">KT / ATCC 51484 / DSM 6875</strain>
    </source>
</reference>
<dbReference type="STRING" id="265072.Mfla_1827"/>
<keyword evidence="1" id="KW-0472">Membrane</keyword>
<organism evidence="2 3">
    <name type="scientific">Methylobacillus flagellatus (strain ATCC 51484 / DSM 6875 / VKM B-1610 / KT)</name>
    <dbReference type="NCBI Taxonomy" id="265072"/>
    <lineage>
        <taxon>Bacteria</taxon>
        <taxon>Pseudomonadati</taxon>
        <taxon>Pseudomonadota</taxon>
        <taxon>Betaproteobacteria</taxon>
        <taxon>Nitrosomonadales</taxon>
        <taxon>Methylophilaceae</taxon>
        <taxon>Methylobacillus</taxon>
    </lineage>
</organism>
<accession>Q1H093</accession>
<keyword evidence="1" id="KW-1133">Transmembrane helix</keyword>
<dbReference type="EMBL" id="CP000284">
    <property type="protein sequence ID" value="ABE50094.1"/>
    <property type="molecule type" value="Genomic_DNA"/>
</dbReference>
<evidence type="ECO:0000256" key="1">
    <source>
        <dbReference type="SAM" id="Phobius"/>
    </source>
</evidence>
<dbReference type="Proteomes" id="UP000002440">
    <property type="component" value="Chromosome"/>
</dbReference>
<name>Q1H093_METFK</name>
<gene>
    <name evidence="2" type="ordered locus">Mfla_1827</name>
</gene>